<dbReference type="STRING" id="1531429.JI75_04525"/>
<dbReference type="AlphaFoldDB" id="A0A0A8B3T3"/>
<dbReference type="RefSeq" id="WP_039689054.1">
    <property type="nucleotide sequence ID" value="NZ_CP009302.1"/>
</dbReference>
<dbReference type="EMBL" id="CP009302">
    <property type="protein sequence ID" value="AJC12040.1"/>
    <property type="molecule type" value="Genomic_DNA"/>
</dbReference>
<protein>
    <recommendedName>
        <fullName evidence="4">DUF4230 domain-containing protein</fullName>
    </recommendedName>
</protein>
<evidence type="ECO:0000313" key="3">
    <source>
        <dbReference type="Proteomes" id="UP000031121"/>
    </source>
</evidence>
<dbReference type="Proteomes" id="UP000031121">
    <property type="component" value="Chromosome"/>
</dbReference>
<proteinExistence type="predicted"/>
<reference evidence="2 3" key="2">
    <citation type="journal article" date="2015" name="Genome Announc.">
        <title>Complete Genome Sequence of Coriobacteriaceae Strain 68-1-3, a Novel Mucus-Degrading Isolate from the Swine Intestinal Tract.</title>
        <authorList>
            <person name="Looft T."/>
            <person name="Bayles D.O."/>
            <person name="Alt D.P."/>
            <person name="Stanton T.B."/>
        </authorList>
    </citation>
    <scope>NUCLEOTIDE SEQUENCE [LARGE SCALE GENOMIC DNA]</scope>
    <source>
        <strain evidence="2 3">68-1-3</strain>
    </source>
</reference>
<evidence type="ECO:0000313" key="2">
    <source>
        <dbReference type="EMBL" id="AJC12040.1"/>
    </source>
</evidence>
<dbReference type="OrthoDB" id="9979865at2"/>
<evidence type="ECO:0000256" key="1">
    <source>
        <dbReference type="SAM" id="Phobius"/>
    </source>
</evidence>
<keyword evidence="3" id="KW-1185">Reference proteome</keyword>
<evidence type="ECO:0008006" key="4">
    <source>
        <dbReference type="Google" id="ProtNLM"/>
    </source>
</evidence>
<feature type="transmembrane region" description="Helical" evidence="1">
    <location>
        <begin position="59"/>
        <end position="80"/>
    </location>
</feature>
<dbReference type="PROSITE" id="PS00018">
    <property type="entry name" value="EF_HAND_1"/>
    <property type="match status" value="1"/>
</dbReference>
<dbReference type="InterPro" id="IPR025324">
    <property type="entry name" value="DUF4230"/>
</dbReference>
<keyword evidence="1" id="KW-1133">Transmembrane helix</keyword>
<gene>
    <name evidence="2" type="ORF">JI75_04525</name>
</gene>
<name>A0A0A8B3T3_9ACTN</name>
<dbReference type="Pfam" id="PF14014">
    <property type="entry name" value="DUF4230"/>
    <property type="match status" value="1"/>
</dbReference>
<dbReference type="KEGG" id="cbac:JI75_04525"/>
<keyword evidence="1" id="KW-0472">Membrane</keyword>
<dbReference type="HOGENOM" id="CLU_1118678_0_0_11"/>
<organism evidence="2 3">
    <name type="scientific">Berryella intestinalis</name>
    <dbReference type="NCBI Taxonomy" id="1531429"/>
    <lineage>
        <taxon>Bacteria</taxon>
        <taxon>Bacillati</taxon>
        <taxon>Actinomycetota</taxon>
        <taxon>Coriobacteriia</taxon>
        <taxon>Eggerthellales</taxon>
        <taxon>Eggerthellaceae</taxon>
        <taxon>Berryella</taxon>
    </lineage>
</organism>
<dbReference type="InterPro" id="IPR018247">
    <property type="entry name" value="EF_Hand_1_Ca_BS"/>
</dbReference>
<reference evidence="3" key="1">
    <citation type="submission" date="2014-08" db="EMBL/GenBank/DDBJ databases">
        <title>Coriobacteriaceae sp. complete genome.</title>
        <authorList>
            <person name="Looft T."/>
            <person name="Bayles D.O."/>
            <person name="Stanton T.B."/>
        </authorList>
    </citation>
    <scope>NUCLEOTIDE SEQUENCE [LARGE SCALE GENOMIC DNA]</scope>
    <source>
        <strain evidence="3">68-1-3</strain>
    </source>
</reference>
<keyword evidence="1" id="KW-0812">Transmembrane</keyword>
<sequence>MDNDPQRKGAVNGECTEGQIHLEQVPEAPAQQGECGTEKESGAKAKILFGRWSLKKTGLVVVVVVVSIAVVCGIVLPLALDRNGTRYITESELRDVVNVENLNTIDYTYKGIAESHSSFLWMDAVDYRVKYTAHVRASYDMSAIEFSIDKENSIVTAYIPPATISDPILDNNQFGYLPEKTNAELPTVIALCKEDAAKEVNREQIQAESLKSLEDTIRALTLPLLGDDLSLQFKSLSEYSGTGEQNES</sequence>
<accession>A0A0A8B3T3</accession>